<dbReference type="PANTHER" id="PTHR45458">
    <property type="entry name" value="SHORT-CHAIN DEHYDROGENASE/REDUCTASE SDR"/>
    <property type="match status" value="1"/>
</dbReference>
<name>A0A427YLX3_9TREE</name>
<feature type="signal peptide" evidence="1">
    <location>
        <begin position="1"/>
        <end position="24"/>
    </location>
</feature>
<dbReference type="Proteomes" id="UP000279259">
    <property type="component" value="Unassembled WGS sequence"/>
</dbReference>
<dbReference type="SUPFAM" id="SSF51735">
    <property type="entry name" value="NAD(P)-binding Rossmann-fold domains"/>
    <property type="match status" value="1"/>
</dbReference>
<comment type="caution">
    <text evidence="2">The sequence shown here is derived from an EMBL/GenBank/DDBJ whole genome shotgun (WGS) entry which is preliminary data.</text>
</comment>
<dbReference type="InterPro" id="IPR036291">
    <property type="entry name" value="NAD(P)-bd_dom_sf"/>
</dbReference>
<dbReference type="AlphaFoldDB" id="A0A427YLX3"/>
<evidence type="ECO:0008006" key="4">
    <source>
        <dbReference type="Google" id="ProtNLM"/>
    </source>
</evidence>
<keyword evidence="3" id="KW-1185">Reference proteome</keyword>
<dbReference type="Pfam" id="PF00106">
    <property type="entry name" value="adh_short"/>
    <property type="match status" value="1"/>
</dbReference>
<dbReference type="Gene3D" id="3.40.50.720">
    <property type="entry name" value="NAD(P)-binding Rossmann-like Domain"/>
    <property type="match status" value="1"/>
</dbReference>
<evidence type="ECO:0000313" key="3">
    <source>
        <dbReference type="Proteomes" id="UP000279259"/>
    </source>
</evidence>
<protein>
    <recommendedName>
        <fullName evidence="4">NAD(P)-binding protein</fullName>
    </recommendedName>
</protein>
<dbReference type="InterPro" id="IPR052184">
    <property type="entry name" value="SDR_enzymes"/>
</dbReference>
<proteinExistence type="predicted"/>
<dbReference type="OrthoDB" id="9876299at2759"/>
<evidence type="ECO:0000313" key="2">
    <source>
        <dbReference type="EMBL" id="RSH92076.1"/>
    </source>
</evidence>
<accession>A0A427YLX3</accession>
<reference evidence="2 3" key="1">
    <citation type="submission" date="2018-11" db="EMBL/GenBank/DDBJ databases">
        <title>Genome sequence of Saitozyma podzolica DSM 27192.</title>
        <authorList>
            <person name="Aliyu H."/>
            <person name="Gorte O."/>
            <person name="Ochsenreither K."/>
        </authorList>
    </citation>
    <scope>NUCLEOTIDE SEQUENCE [LARGE SCALE GENOMIC DNA]</scope>
    <source>
        <strain evidence="2 3">DSM 27192</strain>
    </source>
</reference>
<sequence>MPIIFISGALKGLGWMLARTYARAGWVVFGGVLYPDEVKPIPGVTYIKHDQGTLTDSLEVMAHLKNEYGVEKLDVVIANAGVLISEASFRDAEPEAMDITWRINVRGPLLLFQAAHPLLHKDSKFVVISSSRGRLGQHHYEGQALYAQSKAAVTFMAAKLHYEEPDLITLAIHPGLLKTEMGDKATRFHGPDDPAHSTEDVAPKILKLIEGAKKDTISGQLVDYEGNVLSW</sequence>
<organism evidence="2 3">
    <name type="scientific">Saitozyma podzolica</name>
    <dbReference type="NCBI Taxonomy" id="1890683"/>
    <lineage>
        <taxon>Eukaryota</taxon>
        <taxon>Fungi</taxon>
        <taxon>Dikarya</taxon>
        <taxon>Basidiomycota</taxon>
        <taxon>Agaricomycotina</taxon>
        <taxon>Tremellomycetes</taxon>
        <taxon>Tremellales</taxon>
        <taxon>Trimorphomycetaceae</taxon>
        <taxon>Saitozyma</taxon>
    </lineage>
</organism>
<dbReference type="PRINTS" id="PR00081">
    <property type="entry name" value="GDHRDH"/>
</dbReference>
<dbReference type="InterPro" id="IPR002347">
    <property type="entry name" value="SDR_fam"/>
</dbReference>
<dbReference type="GO" id="GO:0016616">
    <property type="term" value="F:oxidoreductase activity, acting on the CH-OH group of donors, NAD or NADP as acceptor"/>
    <property type="evidence" value="ECO:0007669"/>
    <property type="project" value="TreeGrafter"/>
</dbReference>
<dbReference type="EMBL" id="RSCD01000006">
    <property type="protein sequence ID" value="RSH92076.1"/>
    <property type="molecule type" value="Genomic_DNA"/>
</dbReference>
<gene>
    <name evidence="2" type="ORF">EHS25_008488</name>
</gene>
<evidence type="ECO:0000256" key="1">
    <source>
        <dbReference type="SAM" id="SignalP"/>
    </source>
</evidence>
<feature type="chain" id="PRO_5019560690" description="NAD(P)-binding protein" evidence="1">
    <location>
        <begin position="25"/>
        <end position="231"/>
    </location>
</feature>
<keyword evidence="1" id="KW-0732">Signal</keyword>
<dbReference type="PANTHER" id="PTHR45458:SF3">
    <property type="entry name" value="CHAIN DEHYDROGENASE (ATSC), PUTATIVE-RELATED"/>
    <property type="match status" value="1"/>
</dbReference>